<keyword evidence="3" id="KW-0808">Transferase</keyword>
<name>A0A0W0VF03_9GAMM</name>
<reference evidence="3 4" key="1">
    <citation type="submission" date="2015-11" db="EMBL/GenBank/DDBJ databases">
        <title>Genomic analysis of 38 Legionella species identifies large and diverse effector repertoires.</title>
        <authorList>
            <person name="Burstein D."/>
            <person name="Amaro F."/>
            <person name="Zusman T."/>
            <person name="Lifshitz Z."/>
            <person name="Cohen O."/>
            <person name="Gilbert J.A."/>
            <person name="Pupko T."/>
            <person name="Shuman H.A."/>
            <person name="Segal G."/>
        </authorList>
    </citation>
    <scope>NUCLEOTIDE SEQUENCE [LARGE SCALE GENOMIC DNA]</scope>
    <source>
        <strain evidence="3 4">BL-540</strain>
    </source>
</reference>
<dbReference type="EMBL" id="LNYJ01000011">
    <property type="protein sequence ID" value="KTD18461.1"/>
    <property type="molecule type" value="Genomic_DNA"/>
</dbReference>
<dbReference type="PATRIC" id="fig|456.5.peg.2964"/>
<feature type="domain" description="tRNA-guanine(15) transglycosylase-like" evidence="2">
    <location>
        <begin position="188"/>
        <end position="272"/>
    </location>
</feature>
<dbReference type="PANTHER" id="PTHR43530">
    <property type="entry name" value="QUEUINE TRNA-RIBOSYLTRANSFERASE CATALYTIC SUBUNIT 1"/>
    <property type="match status" value="1"/>
</dbReference>
<dbReference type="RefSeq" id="WP_058472121.1">
    <property type="nucleotide sequence ID" value="NZ_CAAAIC010000005.1"/>
</dbReference>
<evidence type="ECO:0000256" key="1">
    <source>
        <dbReference type="ARBA" id="ARBA00022833"/>
    </source>
</evidence>
<proteinExistence type="predicted"/>
<dbReference type="OrthoDB" id="5647128at2"/>
<dbReference type="GO" id="GO:0006400">
    <property type="term" value="P:tRNA modification"/>
    <property type="evidence" value="ECO:0007669"/>
    <property type="project" value="InterPro"/>
</dbReference>
<dbReference type="STRING" id="456.Ljor_2767"/>
<dbReference type="GO" id="GO:0008479">
    <property type="term" value="F:tRNA-guanosine(34) queuine transglycosylase activity"/>
    <property type="evidence" value="ECO:0007669"/>
    <property type="project" value="TreeGrafter"/>
</dbReference>
<keyword evidence="4" id="KW-1185">Reference proteome</keyword>
<comment type="caution">
    <text evidence="3">The sequence shown here is derived from an EMBL/GenBank/DDBJ whole genome shotgun (WGS) entry which is preliminary data.</text>
</comment>
<dbReference type="SUPFAM" id="SSF51713">
    <property type="entry name" value="tRNA-guanine transglycosylase"/>
    <property type="match status" value="1"/>
</dbReference>
<keyword evidence="1" id="KW-0862">Zinc</keyword>
<dbReference type="Gene3D" id="3.20.20.105">
    <property type="entry name" value="Queuine tRNA-ribosyltransferase-like"/>
    <property type="match status" value="2"/>
</dbReference>
<dbReference type="PANTHER" id="PTHR43530:SF1">
    <property type="entry name" value="QUEUINE TRNA-RIBOSYLTRANSFERASE CATALYTIC SUBUNIT 1"/>
    <property type="match status" value="1"/>
</dbReference>
<dbReference type="Pfam" id="PF01702">
    <property type="entry name" value="TGT"/>
    <property type="match status" value="1"/>
</dbReference>
<dbReference type="InterPro" id="IPR002616">
    <property type="entry name" value="tRNA_ribo_trans-like"/>
</dbReference>
<sequence length="280" mass="31749">MHKLEQPLRYLPILTTEAGNCLTMANWQEIGIHDAAYQLSSLLLKPGIQLLQNVEALRDYTGWQGAIILDARFEKANREGLYSIRSPYDGNILKISSEELLTLMMQLQVDWILLPADFDLTLLSSLHHSTPFLISKSTRDLTAGHRFGLYRSYNGENALQDFLKTQGLTSESNLRSVKVNELVVLEGLNILLSDSPAKLAYLGQVYSHTGILNLQEIHMAHQHRAIDEECSCPTCEQGLTRAYLHHLLAQTPLLCQRFLIQHNAHYFQNYLNSCMSNKIT</sequence>
<protein>
    <submittedName>
        <fullName evidence="3">Queuine tRNA-ribosyltransferase</fullName>
    </submittedName>
</protein>
<accession>A0A0W0VF03</accession>
<gene>
    <name evidence="3" type="primary">tgt_2</name>
    <name evidence="3" type="ORF">Ljor_2767</name>
</gene>
<dbReference type="AlphaFoldDB" id="A0A0W0VF03"/>
<organism evidence="3 4">
    <name type="scientific">Legionella jordanis</name>
    <dbReference type="NCBI Taxonomy" id="456"/>
    <lineage>
        <taxon>Bacteria</taxon>
        <taxon>Pseudomonadati</taxon>
        <taxon>Pseudomonadota</taxon>
        <taxon>Gammaproteobacteria</taxon>
        <taxon>Legionellales</taxon>
        <taxon>Legionellaceae</taxon>
        <taxon>Legionella</taxon>
    </lineage>
</organism>
<dbReference type="GO" id="GO:0005829">
    <property type="term" value="C:cytosol"/>
    <property type="evidence" value="ECO:0007669"/>
    <property type="project" value="TreeGrafter"/>
</dbReference>
<dbReference type="Proteomes" id="UP000055035">
    <property type="component" value="Unassembled WGS sequence"/>
</dbReference>
<evidence type="ECO:0000313" key="3">
    <source>
        <dbReference type="EMBL" id="KTD18461.1"/>
    </source>
</evidence>
<dbReference type="InterPro" id="IPR036511">
    <property type="entry name" value="TGT-like_sf"/>
</dbReference>
<evidence type="ECO:0000259" key="2">
    <source>
        <dbReference type="Pfam" id="PF01702"/>
    </source>
</evidence>
<evidence type="ECO:0000313" key="4">
    <source>
        <dbReference type="Proteomes" id="UP000055035"/>
    </source>
</evidence>